<keyword evidence="4" id="KW-0067">ATP-binding</keyword>
<feature type="domain" description="Aminoacyl-transfer RNA synthetases class-II family profile" evidence="9">
    <location>
        <begin position="127"/>
        <end position="342"/>
    </location>
</feature>
<evidence type="ECO:0000256" key="6">
    <source>
        <dbReference type="ARBA" id="ARBA00029731"/>
    </source>
</evidence>
<dbReference type="HAMAP" id="MF_01571">
    <property type="entry name" value="Pro_tRNA_synth_type3"/>
    <property type="match status" value="2"/>
</dbReference>
<evidence type="ECO:0000259" key="9">
    <source>
        <dbReference type="PROSITE" id="PS50862"/>
    </source>
</evidence>
<feature type="region of interest" description="Disordered" evidence="8">
    <location>
        <begin position="1"/>
        <end position="57"/>
    </location>
</feature>
<dbReference type="InterPro" id="IPR033721">
    <property type="entry name" value="ProRS_core_arch_euk"/>
</dbReference>
<gene>
    <name evidence="10" type="ORF">HID58_026700</name>
</gene>
<protein>
    <recommendedName>
        <fullName evidence="1">proline--tRNA ligase</fullName>
        <ecNumber evidence="1">6.1.1.15</ecNumber>
    </recommendedName>
    <alternativeName>
        <fullName evidence="6">Prolyl-tRNA synthetase</fullName>
    </alternativeName>
</protein>
<dbReference type="SUPFAM" id="SSF64586">
    <property type="entry name" value="C-terminal domain of ProRS"/>
    <property type="match status" value="2"/>
</dbReference>
<evidence type="ECO:0000256" key="5">
    <source>
        <dbReference type="ARBA" id="ARBA00023146"/>
    </source>
</evidence>
<accession>A0ABQ8CPM8</accession>
<keyword evidence="11" id="KW-1185">Reference proteome</keyword>
<keyword evidence="2" id="KW-0436">Ligase</keyword>
<dbReference type="EMBL" id="JAGKQM010000007">
    <property type="protein sequence ID" value="KAH0919040.1"/>
    <property type="molecule type" value="Genomic_DNA"/>
</dbReference>
<comment type="caution">
    <text evidence="10">The sequence shown here is derived from an EMBL/GenBank/DDBJ whole genome shotgun (WGS) entry which is preliminary data.</text>
</comment>
<organism evidence="10 11">
    <name type="scientific">Brassica napus</name>
    <name type="common">Rape</name>
    <dbReference type="NCBI Taxonomy" id="3708"/>
    <lineage>
        <taxon>Eukaryota</taxon>
        <taxon>Viridiplantae</taxon>
        <taxon>Streptophyta</taxon>
        <taxon>Embryophyta</taxon>
        <taxon>Tracheophyta</taxon>
        <taxon>Spermatophyta</taxon>
        <taxon>Magnoliopsida</taxon>
        <taxon>eudicotyledons</taxon>
        <taxon>Gunneridae</taxon>
        <taxon>Pentapetalae</taxon>
        <taxon>rosids</taxon>
        <taxon>malvids</taxon>
        <taxon>Brassicales</taxon>
        <taxon>Brassicaceae</taxon>
        <taxon>Brassiceae</taxon>
        <taxon>Brassica</taxon>
    </lineage>
</organism>
<comment type="catalytic activity">
    <reaction evidence="7">
        <text>tRNA(Pro) + L-proline + ATP = L-prolyl-tRNA(Pro) + AMP + diphosphate</text>
        <dbReference type="Rhea" id="RHEA:14305"/>
        <dbReference type="Rhea" id="RHEA-COMP:9700"/>
        <dbReference type="Rhea" id="RHEA-COMP:9702"/>
        <dbReference type="ChEBI" id="CHEBI:30616"/>
        <dbReference type="ChEBI" id="CHEBI:33019"/>
        <dbReference type="ChEBI" id="CHEBI:60039"/>
        <dbReference type="ChEBI" id="CHEBI:78442"/>
        <dbReference type="ChEBI" id="CHEBI:78532"/>
        <dbReference type="ChEBI" id="CHEBI:456215"/>
        <dbReference type="EC" id="6.1.1.15"/>
    </reaction>
</comment>
<dbReference type="InterPro" id="IPR006195">
    <property type="entry name" value="aa-tRNA-synth_II"/>
</dbReference>
<dbReference type="PRINTS" id="PR01046">
    <property type="entry name" value="TRNASYNTHPRO"/>
</dbReference>
<dbReference type="InterPro" id="IPR016061">
    <property type="entry name" value="Pro-tRNA_ligase_II_C"/>
</dbReference>
<evidence type="ECO:0000256" key="7">
    <source>
        <dbReference type="ARBA" id="ARBA00047671"/>
    </source>
</evidence>
<dbReference type="SUPFAM" id="SSF55681">
    <property type="entry name" value="Class II aaRS and biotin synthetases"/>
    <property type="match status" value="2"/>
</dbReference>
<dbReference type="PANTHER" id="PTHR43382:SF10">
    <property type="entry name" value="PROLINE--TRNA LIGASE"/>
    <property type="match status" value="1"/>
</dbReference>
<dbReference type="InterPro" id="IPR002316">
    <property type="entry name" value="Pro-tRNA-ligase_IIa"/>
</dbReference>
<dbReference type="SUPFAM" id="SSF52954">
    <property type="entry name" value="Class II aaRS ABD-related"/>
    <property type="match status" value="2"/>
</dbReference>
<evidence type="ECO:0000256" key="3">
    <source>
        <dbReference type="ARBA" id="ARBA00022741"/>
    </source>
</evidence>
<dbReference type="Gene3D" id="3.40.50.800">
    <property type="entry name" value="Anticodon-binding domain"/>
    <property type="match status" value="2"/>
</dbReference>
<dbReference type="InterPro" id="IPR004499">
    <property type="entry name" value="Pro-tRNA-ligase_IIa_arc-type"/>
</dbReference>
<dbReference type="Gene3D" id="3.30.930.10">
    <property type="entry name" value="Bira Bifunctional Protein, Domain 2"/>
    <property type="match status" value="2"/>
</dbReference>
<proteinExistence type="inferred from homology"/>
<dbReference type="CDD" id="cd00862">
    <property type="entry name" value="ProRS_anticodon_zinc"/>
    <property type="match status" value="2"/>
</dbReference>
<dbReference type="Proteomes" id="UP000824890">
    <property type="component" value="Unassembled WGS sequence"/>
</dbReference>
<keyword evidence="3" id="KW-0547">Nucleotide-binding</keyword>
<evidence type="ECO:0000313" key="11">
    <source>
        <dbReference type="Proteomes" id="UP000824890"/>
    </source>
</evidence>
<evidence type="ECO:0000256" key="8">
    <source>
        <dbReference type="SAM" id="MobiDB-lite"/>
    </source>
</evidence>
<dbReference type="PROSITE" id="PS50862">
    <property type="entry name" value="AA_TRNA_LIGASE_II"/>
    <property type="match status" value="2"/>
</dbReference>
<reference evidence="10 11" key="1">
    <citation type="submission" date="2021-05" db="EMBL/GenBank/DDBJ databases">
        <title>Genome Assembly of Synthetic Allotetraploid Brassica napus Reveals Homoeologous Exchanges between Subgenomes.</title>
        <authorList>
            <person name="Davis J.T."/>
        </authorList>
    </citation>
    <scope>NUCLEOTIDE SEQUENCE [LARGE SCALE GENOMIC DNA]</scope>
    <source>
        <strain evidence="11">cv. Da-Ae</strain>
        <tissue evidence="10">Seedling</tissue>
    </source>
</reference>
<dbReference type="InterPro" id="IPR002314">
    <property type="entry name" value="aa-tRNA-synt_IIb"/>
</dbReference>
<feature type="domain" description="Aminoacyl-transfer RNA synthetases class-II family profile" evidence="9">
    <location>
        <begin position="584"/>
        <end position="833"/>
    </location>
</feature>
<evidence type="ECO:0000256" key="2">
    <source>
        <dbReference type="ARBA" id="ARBA00022598"/>
    </source>
</evidence>
<feature type="compositionally biased region" description="Basic and acidic residues" evidence="8">
    <location>
        <begin position="21"/>
        <end position="44"/>
    </location>
</feature>
<dbReference type="InterPro" id="IPR017449">
    <property type="entry name" value="Pro-tRNA_synth_II"/>
</dbReference>
<sequence>MGMSPNTWRDISGCSSVRKLAKSESKEERVEMAGPSGKKEKVDKAGPSGGGKKKKDVKKETGLGLSVKKDENFGEWYSEVCKHEMIEYYDISGCYILRPWSMAIWEIMQTFFDAEIKKMKVKNCYFPLFVSPGVLEKEKDHIEGFAPEVAWVTKSGKSDLEVPIAIRPTSETVMYPYYSKWIRGHRDLPLKLNQWCNVVRWEFSNPTPFIRSREFLWQEGHTAFATKEEADEEVLQILELYRRIYEEYLAVPVVKGMKSENEKFAGGLYTTSVEAFIPNTGRGVQGATSHCLGQNFAKMFEIRYEDEEGKREMVWQNSWAYSTRTLGVMIMTHGDDKGLILPPKVASVQVVVIPVPYKDANTQGIFDACTATVSALSEAGIRAEEDLRDNYSPGWKYSNWEMKGVPLRIEIGPRDLENDQVRTVRRDNGVKEDIPRGSLVEHVKELLEKIQQNMYEVARQKREACVQEIRTWDEFISALNQKKLILAPWCDEEEVERDVKARTKGETGAAKTLCSPFEQPELPEGTLCFASGKPAKKWTYWGRKSVETADTNLGVTVKKDEDFGQWYSQVCRCGEMMAYYDISGCYILRPNAMKIWNIMRTYFDAVLEKAEVDENYFPLFVSASVLEKEKDHVQGFAPEVAWVTKAGKSDLNVPIAIRPTSETVIYPYFSKWIKSHRDLPLKLNQWNNVVRWEFSKPTPFIRSREFLWQEGHTAHATEEEADKEVLEVLDHYRHLYEEYLAVPVVKGMKSENEKFAGARYTTSVEAFIPETGRGIQGATSHCLGTKFAKMFDIKFTNKEGKNELVWQNSWAYSTRTIGVMIMTHGDDKGLVNPPKVAPIQVIVIPVPFKDADTKEISKACCAVKDALREAGLRAKEDLSDNYSPKWKYSHWEMKGVPLRIEIGPRDLAKNQVRTVRRDNGVKADVPRVGLVEYVMELLGKIQQNMFDVAKQKRDDACVVVKTWDEFVEALGQKKLILAPWCDEEEVEMDVKRRTKDEVGAAKTLCSPFDQPEIPEGTLCFASGKLAKKWTYWGKISFFFSLVV</sequence>
<evidence type="ECO:0000256" key="1">
    <source>
        <dbReference type="ARBA" id="ARBA00012831"/>
    </source>
</evidence>
<dbReference type="Pfam" id="PF09180">
    <property type="entry name" value="ProRS-C_1"/>
    <property type="match status" value="2"/>
</dbReference>
<name>A0ABQ8CPM8_BRANA</name>
<evidence type="ECO:0000313" key="10">
    <source>
        <dbReference type="EMBL" id="KAH0919040.1"/>
    </source>
</evidence>
<dbReference type="SMART" id="SM00946">
    <property type="entry name" value="ProRS-C_1"/>
    <property type="match status" value="2"/>
</dbReference>
<dbReference type="NCBIfam" id="TIGR00408">
    <property type="entry name" value="proS_fam_I"/>
    <property type="match status" value="2"/>
</dbReference>
<dbReference type="InterPro" id="IPR004154">
    <property type="entry name" value="Anticodon-bd"/>
</dbReference>
<dbReference type="Pfam" id="PF00587">
    <property type="entry name" value="tRNA-synt_2b"/>
    <property type="match status" value="2"/>
</dbReference>
<keyword evidence="5" id="KW-0030">Aminoacyl-tRNA synthetase</keyword>
<dbReference type="Pfam" id="PF03129">
    <property type="entry name" value="HGTP_anticodon"/>
    <property type="match status" value="2"/>
</dbReference>
<evidence type="ECO:0000256" key="4">
    <source>
        <dbReference type="ARBA" id="ARBA00022840"/>
    </source>
</evidence>
<dbReference type="Gene3D" id="3.30.110.30">
    <property type="entry name" value="C-terminal domain of ProRS"/>
    <property type="match status" value="2"/>
</dbReference>
<dbReference type="InterPro" id="IPR045864">
    <property type="entry name" value="aa-tRNA-synth_II/BPL/LPL"/>
</dbReference>
<feature type="compositionally biased region" description="Polar residues" evidence="8">
    <location>
        <begin position="1"/>
        <end position="15"/>
    </location>
</feature>
<dbReference type="InterPro" id="IPR036621">
    <property type="entry name" value="Anticodon-bd_dom_sf"/>
</dbReference>
<dbReference type="CDD" id="cd00778">
    <property type="entry name" value="ProRS_core_arch_euk"/>
    <property type="match status" value="2"/>
</dbReference>
<dbReference type="EC" id="6.1.1.15" evidence="1"/>
<dbReference type="PANTHER" id="PTHR43382">
    <property type="entry name" value="PROLYL-TRNA SYNTHETASE"/>
    <property type="match status" value="1"/>
</dbReference>